<sequence length="101" mass="11654">MSTESVTEGSKEKMQVQALNKRAMNKYQELHNALEVVRIALQEAARLHAKIRKPVDEDSGWRVPDREQVEAGHHKATEQLNVLHTSTVKWEKELVSRGWRV</sequence>
<keyword evidence="2" id="KW-1185">Reference proteome</keyword>
<comment type="caution">
    <text evidence="1">The sequence shown here is derived from an EMBL/GenBank/DDBJ whole genome shotgun (WGS) entry which is preliminary data.</text>
</comment>
<organism evidence="1 2">
    <name type="scientific">Saccharopolyspora phatthalungensis</name>
    <dbReference type="NCBI Taxonomy" id="664693"/>
    <lineage>
        <taxon>Bacteria</taxon>
        <taxon>Bacillati</taxon>
        <taxon>Actinomycetota</taxon>
        <taxon>Actinomycetes</taxon>
        <taxon>Pseudonocardiales</taxon>
        <taxon>Pseudonocardiaceae</taxon>
        <taxon>Saccharopolyspora</taxon>
    </lineage>
</organism>
<dbReference type="RefSeq" id="WP_184723252.1">
    <property type="nucleotide sequence ID" value="NZ_JACHIW010000001.1"/>
</dbReference>
<proteinExistence type="predicted"/>
<dbReference type="Proteomes" id="UP000584374">
    <property type="component" value="Unassembled WGS sequence"/>
</dbReference>
<accession>A0A840PZ34</accession>
<evidence type="ECO:0000313" key="2">
    <source>
        <dbReference type="Proteomes" id="UP000584374"/>
    </source>
</evidence>
<protein>
    <submittedName>
        <fullName evidence="1">Uncharacterized protein</fullName>
    </submittedName>
</protein>
<name>A0A840PZ34_9PSEU</name>
<reference evidence="1 2" key="1">
    <citation type="submission" date="2020-08" db="EMBL/GenBank/DDBJ databases">
        <title>Sequencing the genomes of 1000 actinobacteria strains.</title>
        <authorList>
            <person name="Klenk H.-P."/>
        </authorList>
    </citation>
    <scope>NUCLEOTIDE SEQUENCE [LARGE SCALE GENOMIC DNA]</scope>
    <source>
        <strain evidence="1 2">DSM 45584</strain>
    </source>
</reference>
<gene>
    <name evidence="1" type="ORF">BJ970_000561</name>
</gene>
<dbReference type="EMBL" id="JACHIW010000001">
    <property type="protein sequence ID" value="MBB5153027.1"/>
    <property type="molecule type" value="Genomic_DNA"/>
</dbReference>
<evidence type="ECO:0000313" key="1">
    <source>
        <dbReference type="EMBL" id="MBB5153027.1"/>
    </source>
</evidence>
<dbReference type="AlphaFoldDB" id="A0A840PZ34"/>